<dbReference type="CDD" id="cd09024">
    <property type="entry name" value="Aldose_epim_lacX"/>
    <property type="match status" value="1"/>
</dbReference>
<geneLocation type="plasmid" evidence="1">
    <name>pVF50</name>
</geneLocation>
<dbReference type="InterPro" id="IPR008183">
    <property type="entry name" value="Aldose_1/G6P_1-epimerase"/>
</dbReference>
<keyword evidence="1" id="KW-0614">Plasmid</keyword>
<dbReference type="GO" id="GO:0016853">
    <property type="term" value="F:isomerase activity"/>
    <property type="evidence" value="ECO:0007669"/>
    <property type="project" value="InterPro"/>
</dbReference>
<dbReference type="InterPro" id="IPR037481">
    <property type="entry name" value="LacX"/>
</dbReference>
<evidence type="ECO:0000313" key="1">
    <source>
        <dbReference type="EMBL" id="AEK97312.1"/>
    </source>
</evidence>
<dbReference type="EMBL" id="JN225497">
    <property type="protein sequence ID" value="AEK97312.1"/>
    <property type="molecule type" value="Genomic_DNA"/>
</dbReference>
<dbReference type="Gene3D" id="2.70.98.10">
    <property type="match status" value="1"/>
</dbReference>
<gene>
    <name evidence="1" type="primary">lacX</name>
    <name evidence="1" type="ORF">PVF_pVF50p41</name>
</gene>
<reference evidence="1" key="1">
    <citation type="journal article" date="2011" name="Appl. Environ. Microbiol.">
        <title>Plasmids of Raw Milk Cheese Isolate Lactococcus lactis subsp. lactis Biovar diacetylactis DPC3901 Suggest a Plant-Based Origin for the Strain.</title>
        <authorList>
            <person name="Fallico V."/>
            <person name="McAuliffe O."/>
            <person name="Fitzgerald G.F."/>
            <person name="Ross R.P."/>
        </authorList>
    </citation>
    <scope>NUCLEOTIDE SEQUENCE</scope>
    <source>
        <strain evidence="1">DPC3901</strain>
        <plasmid evidence="1">pVF50</plasmid>
    </source>
</reference>
<organism evidence="1">
    <name type="scientific">Lactococcus lactis subsp. lactis bv. diacetylactis</name>
    <dbReference type="NCBI Taxonomy" id="44688"/>
    <lineage>
        <taxon>Bacteria</taxon>
        <taxon>Bacillati</taxon>
        <taxon>Bacillota</taxon>
        <taxon>Bacilli</taxon>
        <taxon>Lactobacillales</taxon>
        <taxon>Streptococcaceae</taxon>
        <taxon>Lactococcus</taxon>
    </lineage>
</organism>
<dbReference type="GO" id="GO:0005975">
    <property type="term" value="P:carbohydrate metabolic process"/>
    <property type="evidence" value="ECO:0007669"/>
    <property type="project" value="InterPro"/>
</dbReference>
<dbReference type="PANTHER" id="PTHR11122:SF13">
    <property type="entry name" value="GLUCOSE-6-PHOSPHATE 1-EPIMERASE"/>
    <property type="match status" value="1"/>
</dbReference>
<dbReference type="SUPFAM" id="SSF74650">
    <property type="entry name" value="Galactose mutarotase-like"/>
    <property type="match status" value="1"/>
</dbReference>
<accession>G1FL15</accession>
<protein>
    <submittedName>
        <fullName evidence="1">Galactose mutarotase-like protein</fullName>
    </submittedName>
</protein>
<name>G1FL15_LACLL</name>
<dbReference type="RefSeq" id="WP_014017435.1">
    <property type="nucleotide sequence ID" value="NC_015902.1"/>
</dbReference>
<sequence length="299" mass="34814">MTIELKNEYLTVQFKTLGGQLTSIKDKDGLEYLWQADPEYWNGQAPILFPICGSLRNDWAIYRPQERPFFTGLIRRHGFVRKEEFTLEEVNENSVTFSIKPNAEMLDNYLYQFELRVVYTLNGKSIRTEFQVMNLETEKTMPYFIGAHPAFNCPLVEGEKYEDYSLEFSEVESCSIPKSFPETGLLDLQDRTPFLENQKSLDLDYSLFSHDAITIDRQSPSIVTLHPRKSGPGHRVDFDNCQHLTLWYTNNSSSFIALEPWSGISTSLEEGPILQRYPTRKESFTSRYFKTVLRYTILN</sequence>
<dbReference type="Pfam" id="PF01263">
    <property type="entry name" value="Aldose_epim"/>
    <property type="match status" value="1"/>
</dbReference>
<dbReference type="GO" id="GO:0030246">
    <property type="term" value="F:carbohydrate binding"/>
    <property type="evidence" value="ECO:0007669"/>
    <property type="project" value="InterPro"/>
</dbReference>
<dbReference type="PANTHER" id="PTHR11122">
    <property type="entry name" value="APOSPORY-ASSOCIATED PROTEIN C-RELATED"/>
    <property type="match status" value="1"/>
</dbReference>
<dbReference type="InterPro" id="IPR011013">
    <property type="entry name" value="Gal_mutarotase_sf_dom"/>
</dbReference>
<dbReference type="AlphaFoldDB" id="G1FL15"/>
<proteinExistence type="predicted"/>
<dbReference type="InterPro" id="IPR014718">
    <property type="entry name" value="GH-type_carb-bd"/>
</dbReference>